<reference evidence="2" key="1">
    <citation type="submission" date="2017-12" db="EMBL/GenBank/DDBJ databases">
        <title>Draft genome sequence of Telmatospirillum siberiense 26-4b1T, an acidotolerant peatland alphaproteobacterium potentially involved in sulfur cycling.</title>
        <authorList>
            <person name="Hausmann B."/>
            <person name="Pjevac P."/>
            <person name="Schreck K."/>
            <person name="Herbold C.W."/>
            <person name="Daims H."/>
            <person name="Wagner M."/>
            <person name="Pester M."/>
            <person name="Loy A."/>
        </authorList>
    </citation>
    <scope>NUCLEOTIDE SEQUENCE [LARGE SCALE GENOMIC DNA]</scope>
    <source>
        <strain evidence="2">26-4b1</strain>
    </source>
</reference>
<proteinExistence type="predicted"/>
<dbReference type="EMBL" id="PIUM01000019">
    <property type="protein sequence ID" value="PKU23545.1"/>
    <property type="molecule type" value="Genomic_DNA"/>
</dbReference>
<evidence type="ECO:0000313" key="2">
    <source>
        <dbReference type="Proteomes" id="UP000233293"/>
    </source>
</evidence>
<organism evidence="1 2">
    <name type="scientific">Telmatospirillum siberiense</name>
    <dbReference type="NCBI Taxonomy" id="382514"/>
    <lineage>
        <taxon>Bacteria</taxon>
        <taxon>Pseudomonadati</taxon>
        <taxon>Pseudomonadota</taxon>
        <taxon>Alphaproteobacteria</taxon>
        <taxon>Rhodospirillales</taxon>
        <taxon>Rhodospirillaceae</taxon>
        <taxon>Telmatospirillum</taxon>
    </lineage>
</organism>
<dbReference type="AlphaFoldDB" id="A0A2N3PT17"/>
<sequence length="150" mass="16224">MPGQALLHVLALAVIIVLSFHPADAKDIRLGGTNASPAPPPPPPAKLAPNIIELPIIVIAIRKEDGGWHHIRINAWLAPKDVATAHDMDDKKTAIVRRSKDAFPGTRGFEALQSARDGDQIAKEVIHAAAEHTIGRPWTGDVLIRNILIY</sequence>
<name>A0A2N3PT17_9PROT</name>
<dbReference type="RefSeq" id="WP_101251607.1">
    <property type="nucleotide sequence ID" value="NZ_PIUM01000019.1"/>
</dbReference>
<dbReference type="Proteomes" id="UP000233293">
    <property type="component" value="Unassembled WGS sequence"/>
</dbReference>
<gene>
    <name evidence="1" type="ORF">CWS72_15875</name>
</gene>
<accession>A0A2N3PT17</accession>
<protein>
    <recommendedName>
        <fullName evidence="3">Flagellar protein FliL</fullName>
    </recommendedName>
</protein>
<evidence type="ECO:0008006" key="3">
    <source>
        <dbReference type="Google" id="ProtNLM"/>
    </source>
</evidence>
<comment type="caution">
    <text evidence="1">The sequence shown here is derived from an EMBL/GenBank/DDBJ whole genome shotgun (WGS) entry which is preliminary data.</text>
</comment>
<evidence type="ECO:0000313" key="1">
    <source>
        <dbReference type="EMBL" id="PKU23545.1"/>
    </source>
</evidence>
<keyword evidence="2" id="KW-1185">Reference proteome</keyword>